<reference evidence="2" key="1">
    <citation type="submission" date="2021-02" db="EMBL/GenBank/DDBJ databases">
        <title>Genome sequence Cadophora malorum strain M34.</title>
        <authorList>
            <person name="Stefanovic E."/>
            <person name="Vu D."/>
            <person name="Scully C."/>
            <person name="Dijksterhuis J."/>
            <person name="Roader J."/>
            <person name="Houbraken J."/>
        </authorList>
    </citation>
    <scope>NUCLEOTIDE SEQUENCE</scope>
    <source>
        <strain evidence="2">M34</strain>
    </source>
</reference>
<gene>
    <name evidence="2" type="ORF">IFR04_016124</name>
</gene>
<dbReference type="AlphaFoldDB" id="A0A8H7W0M5"/>
<feature type="region of interest" description="Disordered" evidence="1">
    <location>
        <begin position="1"/>
        <end position="62"/>
    </location>
</feature>
<name>A0A8H7W0M5_9HELO</name>
<sequence>MVDDQDPTESGPGPYPEPIPTAQQQMPNQFQQMGNQGSNQGMQTGDHPQAYTSMTQQLMDPYDPMLDMDPFGLSASMLGVPGRYAKL</sequence>
<comment type="caution">
    <text evidence="2">The sequence shown here is derived from an EMBL/GenBank/DDBJ whole genome shotgun (WGS) entry which is preliminary data.</text>
</comment>
<keyword evidence="3" id="KW-1185">Reference proteome</keyword>
<evidence type="ECO:0000256" key="1">
    <source>
        <dbReference type="SAM" id="MobiDB-lite"/>
    </source>
</evidence>
<proteinExistence type="predicted"/>
<evidence type="ECO:0000313" key="2">
    <source>
        <dbReference type="EMBL" id="KAG4410742.1"/>
    </source>
</evidence>
<evidence type="ECO:0000313" key="3">
    <source>
        <dbReference type="Proteomes" id="UP000664132"/>
    </source>
</evidence>
<organism evidence="2 3">
    <name type="scientific">Cadophora malorum</name>
    <dbReference type="NCBI Taxonomy" id="108018"/>
    <lineage>
        <taxon>Eukaryota</taxon>
        <taxon>Fungi</taxon>
        <taxon>Dikarya</taxon>
        <taxon>Ascomycota</taxon>
        <taxon>Pezizomycotina</taxon>
        <taxon>Leotiomycetes</taxon>
        <taxon>Helotiales</taxon>
        <taxon>Ploettnerulaceae</taxon>
        <taxon>Cadophora</taxon>
    </lineage>
</organism>
<feature type="compositionally biased region" description="Low complexity" evidence="1">
    <location>
        <begin position="23"/>
        <end position="43"/>
    </location>
</feature>
<protein>
    <submittedName>
        <fullName evidence="2">Uncharacterized protein</fullName>
    </submittedName>
</protein>
<dbReference type="Proteomes" id="UP000664132">
    <property type="component" value="Unassembled WGS sequence"/>
</dbReference>
<dbReference type="EMBL" id="JAFJYH010000601">
    <property type="protein sequence ID" value="KAG4410742.1"/>
    <property type="molecule type" value="Genomic_DNA"/>
</dbReference>
<accession>A0A8H7W0M5</accession>